<protein>
    <submittedName>
        <fullName evidence="1">Uncharacterized protein</fullName>
    </submittedName>
</protein>
<dbReference type="EMBL" id="LMWP01000048">
    <property type="protein sequence ID" value="KUN17625.1"/>
    <property type="molecule type" value="Genomic_DNA"/>
</dbReference>
<name>A0A101PTW1_STRCK</name>
<accession>A0A101PTW1</accession>
<dbReference type="Proteomes" id="UP000053398">
    <property type="component" value="Unassembled WGS sequence"/>
</dbReference>
<organism evidence="1 2">
    <name type="scientific">Streptomyces corchorusii</name>
    <name type="common">Streptomyces chibaensis</name>
    <dbReference type="NCBI Taxonomy" id="1903"/>
    <lineage>
        <taxon>Bacteria</taxon>
        <taxon>Bacillati</taxon>
        <taxon>Actinomycetota</taxon>
        <taxon>Actinomycetes</taxon>
        <taxon>Kitasatosporales</taxon>
        <taxon>Streptomycetaceae</taxon>
        <taxon>Streptomyces</taxon>
    </lineage>
</organism>
<reference evidence="1 2" key="1">
    <citation type="submission" date="2015-10" db="EMBL/GenBank/DDBJ databases">
        <title>Draft genome sequence of Streptomyces corchorusii DSM 40340, type strain for the species Streptomyces corchorusii.</title>
        <authorList>
            <person name="Ruckert C."/>
            <person name="Winkler A."/>
            <person name="Kalinowski J."/>
            <person name="Kampfer P."/>
            <person name="Glaeser S."/>
        </authorList>
    </citation>
    <scope>NUCLEOTIDE SEQUENCE [LARGE SCALE GENOMIC DNA]</scope>
    <source>
        <strain evidence="1 2">DSM 40340</strain>
    </source>
</reference>
<keyword evidence="2" id="KW-1185">Reference proteome</keyword>
<dbReference type="AlphaFoldDB" id="A0A101PTW1"/>
<proteinExistence type="predicted"/>
<comment type="caution">
    <text evidence="1">The sequence shown here is derived from an EMBL/GenBank/DDBJ whole genome shotgun (WGS) entry which is preliminary data.</text>
</comment>
<evidence type="ECO:0000313" key="2">
    <source>
        <dbReference type="Proteomes" id="UP000053398"/>
    </source>
</evidence>
<gene>
    <name evidence="1" type="ORF">AQJ11_37840</name>
</gene>
<sequence length="91" mass="9673">MQALRAAGVRAALPARPLHDTPLFTDPGLASSLGLRVALPAPDSFPGTARLLDRMVEIDTRDAYEPLPEDDPDPYDHALAAAAERLPETGS</sequence>
<dbReference type="RefSeq" id="WP_059266326.1">
    <property type="nucleotide sequence ID" value="NZ_KQ948370.1"/>
</dbReference>
<evidence type="ECO:0000313" key="1">
    <source>
        <dbReference type="EMBL" id="KUN17625.1"/>
    </source>
</evidence>